<keyword evidence="3" id="KW-0812">Transmembrane</keyword>
<dbReference type="GeneID" id="118426958"/>
<dbReference type="InterPro" id="IPR016187">
    <property type="entry name" value="CTDL_fold"/>
</dbReference>
<protein>
    <submittedName>
        <fullName evidence="6">Collectin-12-like</fullName>
    </submittedName>
</protein>
<dbReference type="Pfam" id="PF00059">
    <property type="entry name" value="Lectin_C"/>
    <property type="match status" value="1"/>
</dbReference>
<keyword evidence="1" id="KW-1015">Disulfide bond</keyword>
<evidence type="ECO:0000313" key="6">
    <source>
        <dbReference type="RefSeq" id="XP_035692483.1"/>
    </source>
</evidence>
<organism evidence="5 6">
    <name type="scientific">Branchiostoma floridae</name>
    <name type="common">Florida lancelet</name>
    <name type="synonym">Amphioxus</name>
    <dbReference type="NCBI Taxonomy" id="7739"/>
    <lineage>
        <taxon>Eukaryota</taxon>
        <taxon>Metazoa</taxon>
        <taxon>Chordata</taxon>
        <taxon>Cephalochordata</taxon>
        <taxon>Leptocardii</taxon>
        <taxon>Amphioxiformes</taxon>
        <taxon>Branchiostomatidae</taxon>
        <taxon>Branchiostoma</taxon>
    </lineage>
</organism>
<sequence length="313" mass="32484">MEQDQTADAIANIPNPIYACSGTATYDPSTYNKANWSSRCKKIWLTVGGLVVAAIAIVLPFFAGTDFRGPKGPASLGPPGPPGERGIIGPPGPPGEKGPKGPATRGPPGPPGEKGATGPASLGITGPPGPSGEKGSRGPATRGPPGPPGEKGAMGPAGPGIVGPPGPPGEKGSVGPLPNVQKEASCPNGYWDGNAICYKTFDTPMDFNGAVRTCEQDGATLAMPRDAMSNVLVSFTPLKTTWIGLHDRRKEGHFEWIDGAPLGFYNLWGPGQPDDGQGKEDCVEFAVNINQRWNDLSCDRRRPFICQVVPGRT</sequence>
<name>A0A9J7M1Y0_BRAFL</name>
<evidence type="ECO:0000256" key="1">
    <source>
        <dbReference type="ARBA" id="ARBA00023157"/>
    </source>
</evidence>
<dbReference type="Gene3D" id="3.10.100.10">
    <property type="entry name" value="Mannose-Binding Protein A, subunit A"/>
    <property type="match status" value="1"/>
</dbReference>
<dbReference type="OMA" id="YQKVATF"/>
<proteinExistence type="predicted"/>
<feature type="region of interest" description="Disordered" evidence="2">
    <location>
        <begin position="72"/>
        <end position="180"/>
    </location>
</feature>
<evidence type="ECO:0000256" key="3">
    <source>
        <dbReference type="SAM" id="Phobius"/>
    </source>
</evidence>
<evidence type="ECO:0000313" key="5">
    <source>
        <dbReference type="Proteomes" id="UP000001554"/>
    </source>
</evidence>
<dbReference type="SUPFAM" id="SSF56436">
    <property type="entry name" value="C-type lectin-like"/>
    <property type="match status" value="1"/>
</dbReference>
<dbReference type="SMART" id="SM00034">
    <property type="entry name" value="CLECT"/>
    <property type="match status" value="1"/>
</dbReference>
<dbReference type="KEGG" id="bfo:118426958"/>
<dbReference type="PROSITE" id="PS50041">
    <property type="entry name" value="C_TYPE_LECTIN_2"/>
    <property type="match status" value="1"/>
</dbReference>
<feature type="domain" description="C-type lectin" evidence="4">
    <location>
        <begin position="193"/>
        <end position="307"/>
    </location>
</feature>
<keyword evidence="3" id="KW-0472">Membrane</keyword>
<dbReference type="InterPro" id="IPR050801">
    <property type="entry name" value="Ca-Dep_Lectins_ImmuneDev"/>
</dbReference>
<keyword evidence="5" id="KW-1185">Reference proteome</keyword>
<gene>
    <name evidence="6" type="primary">LOC118426958</name>
</gene>
<accession>A0A9J7M1Y0</accession>
<dbReference type="InterPro" id="IPR001304">
    <property type="entry name" value="C-type_lectin-like"/>
</dbReference>
<keyword evidence="3" id="KW-1133">Transmembrane helix</keyword>
<reference evidence="6" key="2">
    <citation type="submission" date="2025-08" db="UniProtKB">
        <authorList>
            <consortium name="RefSeq"/>
        </authorList>
    </citation>
    <scope>IDENTIFICATION</scope>
    <source>
        <strain evidence="6">S238N-H82</strain>
        <tissue evidence="6">Testes</tissue>
    </source>
</reference>
<dbReference type="CDD" id="cd00037">
    <property type="entry name" value="CLECT"/>
    <property type="match status" value="1"/>
</dbReference>
<dbReference type="Proteomes" id="UP000001554">
    <property type="component" value="Chromosome 12"/>
</dbReference>
<reference evidence="5" key="1">
    <citation type="journal article" date="2020" name="Nat. Ecol. Evol.">
        <title>Deeply conserved synteny resolves early events in vertebrate evolution.</title>
        <authorList>
            <person name="Simakov O."/>
            <person name="Marletaz F."/>
            <person name="Yue J.X."/>
            <person name="O'Connell B."/>
            <person name="Jenkins J."/>
            <person name="Brandt A."/>
            <person name="Calef R."/>
            <person name="Tung C.H."/>
            <person name="Huang T.K."/>
            <person name="Schmutz J."/>
            <person name="Satoh N."/>
            <person name="Yu J.K."/>
            <person name="Putnam N.H."/>
            <person name="Green R.E."/>
            <person name="Rokhsar D.S."/>
        </authorList>
    </citation>
    <scope>NUCLEOTIDE SEQUENCE [LARGE SCALE GENOMIC DNA]</scope>
    <source>
        <strain evidence="5">S238N-H82</strain>
    </source>
</reference>
<dbReference type="OrthoDB" id="441660at2759"/>
<dbReference type="RefSeq" id="XP_035692483.1">
    <property type="nucleotide sequence ID" value="XM_035836590.1"/>
</dbReference>
<dbReference type="InterPro" id="IPR016186">
    <property type="entry name" value="C-type_lectin-like/link_sf"/>
</dbReference>
<dbReference type="PROSITE" id="PS00615">
    <property type="entry name" value="C_TYPE_LECTIN_1"/>
    <property type="match status" value="1"/>
</dbReference>
<dbReference type="PANTHER" id="PTHR22801">
    <property type="entry name" value="LITHOSTATHINE"/>
    <property type="match status" value="1"/>
</dbReference>
<feature type="transmembrane region" description="Helical" evidence="3">
    <location>
        <begin position="43"/>
        <end position="63"/>
    </location>
</feature>
<dbReference type="AlphaFoldDB" id="A0A9J7M1Y0"/>
<evidence type="ECO:0000256" key="2">
    <source>
        <dbReference type="SAM" id="MobiDB-lite"/>
    </source>
</evidence>
<evidence type="ECO:0000259" key="4">
    <source>
        <dbReference type="PROSITE" id="PS50041"/>
    </source>
</evidence>
<dbReference type="InterPro" id="IPR018378">
    <property type="entry name" value="C-type_lectin_CS"/>
</dbReference>
<dbReference type="PANTHER" id="PTHR22801:SF63">
    <property type="entry name" value="C-TYPE LECTIN DOMAIN-CONTAINING PROTEIN"/>
    <property type="match status" value="1"/>
</dbReference>